<keyword evidence="1" id="KW-0812">Transmembrane</keyword>
<dbReference type="Proteomes" id="UP000507470">
    <property type="component" value="Unassembled WGS sequence"/>
</dbReference>
<keyword evidence="1" id="KW-1133">Transmembrane helix</keyword>
<dbReference type="OrthoDB" id="6081128at2759"/>
<keyword evidence="1" id="KW-0472">Membrane</keyword>
<evidence type="ECO:0000256" key="1">
    <source>
        <dbReference type="SAM" id="Phobius"/>
    </source>
</evidence>
<dbReference type="AlphaFoldDB" id="A0A6J7ZUM5"/>
<gene>
    <name evidence="2" type="ORF">MCOR_1109</name>
</gene>
<protein>
    <submittedName>
        <fullName evidence="2">Uncharacterized protein</fullName>
    </submittedName>
</protein>
<dbReference type="EMBL" id="CACVKT020000204">
    <property type="protein sequence ID" value="CAC5357432.1"/>
    <property type="molecule type" value="Genomic_DNA"/>
</dbReference>
<reference evidence="2 3" key="1">
    <citation type="submission" date="2020-06" db="EMBL/GenBank/DDBJ databases">
        <authorList>
            <person name="Li R."/>
            <person name="Bekaert M."/>
        </authorList>
    </citation>
    <scope>NUCLEOTIDE SEQUENCE [LARGE SCALE GENOMIC DNA]</scope>
    <source>
        <strain evidence="3">wild</strain>
    </source>
</reference>
<organism evidence="2 3">
    <name type="scientific">Mytilus coruscus</name>
    <name type="common">Sea mussel</name>
    <dbReference type="NCBI Taxonomy" id="42192"/>
    <lineage>
        <taxon>Eukaryota</taxon>
        <taxon>Metazoa</taxon>
        <taxon>Spiralia</taxon>
        <taxon>Lophotrochozoa</taxon>
        <taxon>Mollusca</taxon>
        <taxon>Bivalvia</taxon>
        <taxon>Autobranchia</taxon>
        <taxon>Pteriomorphia</taxon>
        <taxon>Mytilida</taxon>
        <taxon>Mytiloidea</taxon>
        <taxon>Mytilidae</taxon>
        <taxon>Mytilinae</taxon>
        <taxon>Mytilus</taxon>
    </lineage>
</organism>
<keyword evidence="3" id="KW-1185">Reference proteome</keyword>
<evidence type="ECO:0000313" key="3">
    <source>
        <dbReference type="Proteomes" id="UP000507470"/>
    </source>
</evidence>
<sequence length="278" mass="32417">MAGVILWANILIILFCIPWHKNQSSDDLKTEFQIVSKLVNLEFNCSQFLSVNVSSIWRDVTAVFVITVFLCFIIYQVVLQWRAEKELDLFTERCRDANDRVIKISSFYRDIETRFSYIKSQSTSVHGRFKRAKKMIADVKVYDNIKVDFQTIRSNWFKELPFTSRFDADVLSGKRPISEQGTQVQLNMAKGFLDSELLKIRKDMSEDILSLDEVDKDVRLLQKYFDKNIYGANQKLKQDQRATVPQLRNMWNVLPAALSQIKKMANEAKTNSLVDDQF</sequence>
<proteinExistence type="predicted"/>
<name>A0A6J7ZUM5_MYTCO</name>
<evidence type="ECO:0000313" key="2">
    <source>
        <dbReference type="EMBL" id="CAC5357432.1"/>
    </source>
</evidence>
<feature type="transmembrane region" description="Helical" evidence="1">
    <location>
        <begin position="60"/>
        <end position="79"/>
    </location>
</feature>
<accession>A0A6J7ZUM5</accession>